<gene>
    <name evidence="6" type="ORF">SAMN06295964_2955</name>
</gene>
<dbReference type="PROSITE" id="PS50977">
    <property type="entry name" value="HTH_TETR_2"/>
    <property type="match status" value="1"/>
</dbReference>
<dbReference type="Gene3D" id="1.10.357.10">
    <property type="entry name" value="Tetracycline Repressor, domain 2"/>
    <property type="match status" value="1"/>
</dbReference>
<protein>
    <submittedName>
        <fullName evidence="6">Transcriptional regulator, TetR family</fullName>
    </submittedName>
</protein>
<dbReference type="PRINTS" id="PR00455">
    <property type="entry name" value="HTHTETR"/>
</dbReference>
<feature type="DNA-binding region" description="H-T-H motif" evidence="4">
    <location>
        <begin position="41"/>
        <end position="60"/>
    </location>
</feature>
<evidence type="ECO:0000256" key="1">
    <source>
        <dbReference type="ARBA" id="ARBA00023015"/>
    </source>
</evidence>
<reference evidence="7" key="1">
    <citation type="submission" date="2017-02" db="EMBL/GenBank/DDBJ databases">
        <authorList>
            <person name="Varghese N."/>
            <person name="Submissions S."/>
        </authorList>
    </citation>
    <scope>NUCLEOTIDE SEQUENCE [LARGE SCALE GENOMIC DNA]</scope>
    <source>
        <strain evidence="7">9H-4</strain>
    </source>
</reference>
<dbReference type="AlphaFoldDB" id="A0A1T4Z790"/>
<organism evidence="6 7">
    <name type="scientific">Aeromicrobium choanae</name>
    <dbReference type="NCBI Taxonomy" id="1736691"/>
    <lineage>
        <taxon>Bacteria</taxon>
        <taxon>Bacillati</taxon>
        <taxon>Actinomycetota</taxon>
        <taxon>Actinomycetes</taxon>
        <taxon>Propionibacteriales</taxon>
        <taxon>Nocardioidaceae</taxon>
        <taxon>Aeromicrobium</taxon>
    </lineage>
</organism>
<dbReference type="SUPFAM" id="SSF48498">
    <property type="entry name" value="Tetracyclin repressor-like, C-terminal domain"/>
    <property type="match status" value="1"/>
</dbReference>
<dbReference type="InterPro" id="IPR036271">
    <property type="entry name" value="Tet_transcr_reg_TetR-rel_C_sf"/>
</dbReference>
<dbReference type="RefSeq" id="WP_078700846.1">
    <property type="nucleotide sequence ID" value="NZ_LT796768.1"/>
</dbReference>
<evidence type="ECO:0000313" key="6">
    <source>
        <dbReference type="EMBL" id="SKB09879.1"/>
    </source>
</evidence>
<evidence type="ECO:0000256" key="2">
    <source>
        <dbReference type="ARBA" id="ARBA00023125"/>
    </source>
</evidence>
<dbReference type="STRING" id="1736691.SAMN06295964_2955"/>
<evidence type="ECO:0000256" key="3">
    <source>
        <dbReference type="ARBA" id="ARBA00023163"/>
    </source>
</evidence>
<dbReference type="InterPro" id="IPR009057">
    <property type="entry name" value="Homeodomain-like_sf"/>
</dbReference>
<dbReference type="EMBL" id="LT796768">
    <property type="protein sequence ID" value="SKB09879.1"/>
    <property type="molecule type" value="Genomic_DNA"/>
</dbReference>
<dbReference type="GO" id="GO:0003677">
    <property type="term" value="F:DNA binding"/>
    <property type="evidence" value="ECO:0007669"/>
    <property type="project" value="UniProtKB-UniRule"/>
</dbReference>
<evidence type="ECO:0000313" key="7">
    <source>
        <dbReference type="Proteomes" id="UP000191040"/>
    </source>
</evidence>
<dbReference type="Proteomes" id="UP000191040">
    <property type="component" value="Chromosome I"/>
</dbReference>
<accession>A0A1T4Z790</accession>
<dbReference type="SUPFAM" id="SSF46689">
    <property type="entry name" value="Homeodomain-like"/>
    <property type="match status" value="1"/>
</dbReference>
<dbReference type="PANTHER" id="PTHR47506:SF1">
    <property type="entry name" value="HTH-TYPE TRANSCRIPTIONAL REGULATOR YJDC"/>
    <property type="match status" value="1"/>
</dbReference>
<keyword evidence="3" id="KW-0804">Transcription</keyword>
<dbReference type="Pfam" id="PF00440">
    <property type="entry name" value="TetR_N"/>
    <property type="match status" value="1"/>
</dbReference>
<dbReference type="OrthoDB" id="4214267at2"/>
<sequence length="195" mass="20571">MVESAIGHDEALRVPDLTPGARRILDASADLFYRQGIHAVGVDAIAAASGVTKRTLYDRFGSKDALVAAYLQARHAAWWDRLEQRLAGAAAPRVLAVFDAYALDAPAIDRGCGFLNAAGELPAGHPGHAVIRAHKTAVRSKLEELLRADGPDAPDAAALADHLFLLLEGGVAQRGIDGDGRMLAVARDIAERLVG</sequence>
<dbReference type="PANTHER" id="PTHR47506">
    <property type="entry name" value="TRANSCRIPTIONAL REGULATORY PROTEIN"/>
    <property type="match status" value="1"/>
</dbReference>
<keyword evidence="2 4" id="KW-0238">DNA-binding</keyword>
<evidence type="ECO:0000259" key="5">
    <source>
        <dbReference type="PROSITE" id="PS50977"/>
    </source>
</evidence>
<evidence type="ECO:0000256" key="4">
    <source>
        <dbReference type="PROSITE-ProRule" id="PRU00335"/>
    </source>
</evidence>
<name>A0A1T4Z790_9ACTN</name>
<feature type="domain" description="HTH tetR-type" evidence="5">
    <location>
        <begin position="18"/>
        <end position="78"/>
    </location>
</feature>
<keyword evidence="7" id="KW-1185">Reference proteome</keyword>
<proteinExistence type="predicted"/>
<dbReference type="InterPro" id="IPR001647">
    <property type="entry name" value="HTH_TetR"/>
</dbReference>
<keyword evidence="1" id="KW-0805">Transcription regulation</keyword>